<proteinExistence type="predicted"/>
<dbReference type="GO" id="GO:0016747">
    <property type="term" value="F:acyltransferase activity, transferring groups other than amino-acyl groups"/>
    <property type="evidence" value="ECO:0007669"/>
    <property type="project" value="InterPro"/>
</dbReference>
<name>A0A7W2R4Z2_9FLAO</name>
<reference evidence="2 3" key="1">
    <citation type="submission" date="2020-07" db="EMBL/GenBank/DDBJ databases">
        <title>Bacterium isolated from marine sediment.</title>
        <authorList>
            <person name="Shang D."/>
        </authorList>
    </citation>
    <scope>NUCLEOTIDE SEQUENCE [LARGE SCALE GENOMIC DNA]</scope>
    <source>
        <strain evidence="2 3">F6074</strain>
    </source>
</reference>
<comment type="caution">
    <text evidence="2">The sequence shown here is derived from an EMBL/GenBank/DDBJ whole genome shotgun (WGS) entry which is preliminary data.</text>
</comment>
<feature type="domain" description="N-acetyltransferase" evidence="1">
    <location>
        <begin position="1"/>
        <end position="145"/>
    </location>
</feature>
<dbReference type="EMBL" id="JACGLT010000018">
    <property type="protein sequence ID" value="MBA6154364.1"/>
    <property type="molecule type" value="Genomic_DNA"/>
</dbReference>
<dbReference type="PROSITE" id="PS51186">
    <property type="entry name" value="GNAT"/>
    <property type="match status" value="1"/>
</dbReference>
<dbReference type="Pfam" id="PF00583">
    <property type="entry name" value="Acetyltransf_1"/>
    <property type="match status" value="1"/>
</dbReference>
<evidence type="ECO:0000259" key="1">
    <source>
        <dbReference type="PROSITE" id="PS51186"/>
    </source>
</evidence>
<keyword evidence="2" id="KW-0808">Transferase</keyword>
<dbReference type="CDD" id="cd04301">
    <property type="entry name" value="NAT_SF"/>
    <property type="match status" value="1"/>
</dbReference>
<organism evidence="2 3">
    <name type="scientific">Gelidibacter maritimus</name>
    <dbReference type="NCBI Taxonomy" id="2761487"/>
    <lineage>
        <taxon>Bacteria</taxon>
        <taxon>Pseudomonadati</taxon>
        <taxon>Bacteroidota</taxon>
        <taxon>Flavobacteriia</taxon>
        <taxon>Flavobacteriales</taxon>
        <taxon>Flavobacteriaceae</taxon>
        <taxon>Gelidibacter</taxon>
    </lineage>
</organism>
<dbReference type="InterPro" id="IPR016181">
    <property type="entry name" value="Acyl_CoA_acyltransferase"/>
</dbReference>
<dbReference type="Proteomes" id="UP000541857">
    <property type="component" value="Unassembled WGS sequence"/>
</dbReference>
<protein>
    <submittedName>
        <fullName evidence="2">GNAT family N-acetyltransferase</fullName>
    </submittedName>
</protein>
<dbReference type="SUPFAM" id="SSF55729">
    <property type="entry name" value="Acyl-CoA N-acyltransferases (Nat)"/>
    <property type="match status" value="1"/>
</dbReference>
<sequence length="145" mass="17427">MIRAYKKSDRREVIDILRRNIPKYFDPSEEVDLEIYLDNNLEDYFVFEENSKVIGAGGLNYFPEENLARISWDIIDPKAQGKGIGRKLMQYRIDHLSKNQEIDFISVRTSQHTYKFYEKMGFELEKVKQDFWAKDFHLYLLTMKK</sequence>
<dbReference type="Gene3D" id="3.40.630.30">
    <property type="match status" value="1"/>
</dbReference>
<dbReference type="InterPro" id="IPR000182">
    <property type="entry name" value="GNAT_dom"/>
</dbReference>
<keyword evidence="3" id="KW-1185">Reference proteome</keyword>
<accession>A0A7W2R4Z2</accession>
<dbReference type="AlphaFoldDB" id="A0A7W2R4Z2"/>
<evidence type="ECO:0000313" key="3">
    <source>
        <dbReference type="Proteomes" id="UP000541857"/>
    </source>
</evidence>
<gene>
    <name evidence="2" type="ORF">H3Z82_16680</name>
</gene>
<evidence type="ECO:0000313" key="2">
    <source>
        <dbReference type="EMBL" id="MBA6154364.1"/>
    </source>
</evidence>